<keyword evidence="3" id="KW-0249">Electron transport</keyword>
<evidence type="ECO:0000259" key="6">
    <source>
        <dbReference type="PROSITE" id="PS50903"/>
    </source>
</evidence>
<accession>A0ABU6X202</accession>
<keyword evidence="4" id="KW-0408">Iron</keyword>
<proteinExistence type="predicted"/>
<dbReference type="SUPFAM" id="SSF57802">
    <property type="entry name" value="Rubredoxin-like"/>
    <property type="match status" value="1"/>
</dbReference>
<keyword evidence="5" id="KW-0812">Transmembrane</keyword>
<dbReference type="InterPro" id="IPR024935">
    <property type="entry name" value="Rubredoxin_dom"/>
</dbReference>
<feature type="domain" description="Rubredoxin-like" evidence="6">
    <location>
        <begin position="77"/>
        <end position="117"/>
    </location>
</feature>
<sequence length="170" mass="18455">MAVQLQAATASGLNTAAKYGPCSVNAGGGLRPALKRNPLGLGVRSSFFSGSLNLLHHPNHQHLTSAAPRISMRVASKQAYICRDCGYIYNDRTPFDKLPDNYFCPVCGAPKRRFKPYAPSVTRDANDTSVRKARKAELQRDEAVGKALPIAIVVGVAALVGLYFYLNNQY</sequence>
<dbReference type="Proteomes" id="UP001341840">
    <property type="component" value="Unassembled WGS sequence"/>
</dbReference>
<evidence type="ECO:0000256" key="4">
    <source>
        <dbReference type="ARBA" id="ARBA00023004"/>
    </source>
</evidence>
<dbReference type="InterPro" id="IPR024934">
    <property type="entry name" value="Rubredoxin-like_dom"/>
</dbReference>
<gene>
    <name evidence="7" type="ORF">PIB30_006136</name>
</gene>
<comment type="caution">
    <text evidence="7">The sequence shown here is derived from an EMBL/GenBank/DDBJ whole genome shotgun (WGS) entry which is preliminary data.</text>
</comment>
<dbReference type="PANTHER" id="PTHR48136:SF1">
    <property type="entry name" value="RUBREDOXIN-LIKE SUPERFAMILY PROTEIN"/>
    <property type="match status" value="1"/>
</dbReference>
<evidence type="ECO:0000313" key="7">
    <source>
        <dbReference type="EMBL" id="MED6191987.1"/>
    </source>
</evidence>
<name>A0ABU6X202_9FABA</name>
<keyword evidence="1" id="KW-0813">Transport</keyword>
<dbReference type="PANTHER" id="PTHR48136">
    <property type="entry name" value="RUBREDOXIN-LIKE SUPERFAMILY PROTEIN"/>
    <property type="match status" value="1"/>
</dbReference>
<evidence type="ECO:0000313" key="8">
    <source>
        <dbReference type="Proteomes" id="UP001341840"/>
    </source>
</evidence>
<dbReference type="EMBL" id="JASCZI010211461">
    <property type="protein sequence ID" value="MED6191987.1"/>
    <property type="molecule type" value="Genomic_DNA"/>
</dbReference>
<dbReference type="PROSITE" id="PS50903">
    <property type="entry name" value="RUBREDOXIN_LIKE"/>
    <property type="match status" value="1"/>
</dbReference>
<protein>
    <recommendedName>
        <fullName evidence="6">Rubredoxin-like domain-containing protein</fullName>
    </recommendedName>
</protein>
<evidence type="ECO:0000256" key="3">
    <source>
        <dbReference type="ARBA" id="ARBA00022982"/>
    </source>
</evidence>
<keyword evidence="8" id="KW-1185">Reference proteome</keyword>
<evidence type="ECO:0000256" key="1">
    <source>
        <dbReference type="ARBA" id="ARBA00022448"/>
    </source>
</evidence>
<dbReference type="Gene3D" id="2.20.28.10">
    <property type="match status" value="1"/>
</dbReference>
<keyword evidence="5" id="KW-1133">Transmembrane helix</keyword>
<dbReference type="Pfam" id="PF00301">
    <property type="entry name" value="Rubredoxin"/>
    <property type="match status" value="1"/>
</dbReference>
<evidence type="ECO:0000256" key="2">
    <source>
        <dbReference type="ARBA" id="ARBA00022723"/>
    </source>
</evidence>
<evidence type="ECO:0000256" key="5">
    <source>
        <dbReference type="SAM" id="Phobius"/>
    </source>
</evidence>
<feature type="transmembrane region" description="Helical" evidence="5">
    <location>
        <begin position="147"/>
        <end position="166"/>
    </location>
</feature>
<organism evidence="7 8">
    <name type="scientific">Stylosanthes scabra</name>
    <dbReference type="NCBI Taxonomy" id="79078"/>
    <lineage>
        <taxon>Eukaryota</taxon>
        <taxon>Viridiplantae</taxon>
        <taxon>Streptophyta</taxon>
        <taxon>Embryophyta</taxon>
        <taxon>Tracheophyta</taxon>
        <taxon>Spermatophyta</taxon>
        <taxon>Magnoliopsida</taxon>
        <taxon>eudicotyledons</taxon>
        <taxon>Gunneridae</taxon>
        <taxon>Pentapetalae</taxon>
        <taxon>rosids</taxon>
        <taxon>fabids</taxon>
        <taxon>Fabales</taxon>
        <taxon>Fabaceae</taxon>
        <taxon>Papilionoideae</taxon>
        <taxon>50 kb inversion clade</taxon>
        <taxon>dalbergioids sensu lato</taxon>
        <taxon>Dalbergieae</taxon>
        <taxon>Pterocarpus clade</taxon>
        <taxon>Stylosanthes</taxon>
    </lineage>
</organism>
<reference evidence="7 8" key="1">
    <citation type="journal article" date="2023" name="Plants (Basel)">
        <title>Bridging the Gap: Combining Genomics and Transcriptomics Approaches to Understand Stylosanthes scabra, an Orphan Legume from the Brazilian Caatinga.</title>
        <authorList>
            <person name="Ferreira-Neto J.R.C."/>
            <person name="da Silva M.D."/>
            <person name="Binneck E."/>
            <person name="de Melo N.F."/>
            <person name="da Silva R.H."/>
            <person name="de Melo A.L.T.M."/>
            <person name="Pandolfi V."/>
            <person name="Bustamante F.O."/>
            <person name="Brasileiro-Vidal A.C."/>
            <person name="Benko-Iseppon A.M."/>
        </authorList>
    </citation>
    <scope>NUCLEOTIDE SEQUENCE [LARGE SCALE GENOMIC DNA]</scope>
    <source>
        <tissue evidence="7">Leaves</tissue>
    </source>
</reference>
<keyword evidence="2" id="KW-0479">Metal-binding</keyword>
<keyword evidence="5" id="KW-0472">Membrane</keyword>
<dbReference type="CDD" id="cd00730">
    <property type="entry name" value="rubredoxin"/>
    <property type="match status" value="1"/>
</dbReference>